<comment type="caution">
    <text evidence="2">The sequence shown here is derived from an EMBL/GenBank/DDBJ whole genome shotgun (WGS) entry which is preliminary data.</text>
</comment>
<keyword evidence="1" id="KW-0812">Transmembrane</keyword>
<feature type="transmembrane region" description="Helical" evidence="1">
    <location>
        <begin position="204"/>
        <end position="226"/>
    </location>
</feature>
<keyword evidence="1" id="KW-0472">Membrane</keyword>
<evidence type="ECO:0000256" key="1">
    <source>
        <dbReference type="SAM" id="Phobius"/>
    </source>
</evidence>
<feature type="transmembrane region" description="Helical" evidence="1">
    <location>
        <begin position="232"/>
        <end position="252"/>
    </location>
</feature>
<dbReference type="EMBL" id="LNZB01000002">
    <property type="protein sequence ID" value="KTD83064.1"/>
    <property type="molecule type" value="Genomic_DNA"/>
</dbReference>
<reference evidence="2 3" key="1">
    <citation type="submission" date="2015-11" db="EMBL/GenBank/DDBJ databases">
        <title>Genomic analysis of 38 Legionella species identifies large and diverse effector repertoires.</title>
        <authorList>
            <person name="Burstein D."/>
            <person name="Amaro F."/>
            <person name="Zusman T."/>
            <person name="Lifshitz Z."/>
            <person name="Cohen O."/>
            <person name="Gilbert J.A."/>
            <person name="Pupko T."/>
            <person name="Shuman H.A."/>
            <person name="Segal G."/>
        </authorList>
    </citation>
    <scope>NUCLEOTIDE SEQUENCE [LARGE SCALE GENOMIC DNA]</scope>
    <source>
        <strain evidence="2 3">ATCC 51914</strain>
    </source>
</reference>
<feature type="transmembrane region" description="Helical" evidence="1">
    <location>
        <begin position="272"/>
        <end position="289"/>
    </location>
</feature>
<dbReference type="PATRIC" id="fig|66969.6.peg.57"/>
<sequence length="377" mass="43676">MLTNRDTWILILTGLITSIIFTATYLLQLSAFMYVIFPLLVGLLFALSYNGRNVSELLGSSFFVALLLSIPFRGYGIWESEGTSHINLLIFYPVLVYITHCFHYTYHHNGGHWNMSYALLFEAAWNTLILLLFGTLFMYLSGNLILYPSFLFDSIYSSFLYNRVSTNGAFSLFLILFLLFLGIGIGQYNIKVLHQLRFILRTCMYYFLPFLVLTSVTFFILFWQNTDLNPNIIISAFFDLTLVSILFLNAYYQFGNNEKKQLAWLNGLLRGYKVFLLIMILIANYYAFRYMSLEFNQLICLTIAFFLGCIYAYSAFRPGKEAQKIMEEGNKYLAIVFMTALYLAIFPSFDFTVNQDKAPLSIWDGADYIRKHAFQDS</sequence>
<feature type="transmembrane region" description="Helical" evidence="1">
    <location>
        <begin position="57"/>
        <end position="78"/>
    </location>
</feature>
<feature type="transmembrane region" description="Helical" evidence="1">
    <location>
        <begin position="332"/>
        <end position="349"/>
    </location>
</feature>
<feature type="transmembrane region" description="Helical" evidence="1">
    <location>
        <begin position="295"/>
        <end position="316"/>
    </location>
</feature>
<feature type="transmembrane region" description="Helical" evidence="1">
    <location>
        <begin position="7"/>
        <end position="26"/>
    </location>
</feature>
<keyword evidence="1" id="KW-1133">Transmembrane helix</keyword>
<dbReference type="OrthoDB" id="5651887at2"/>
<dbReference type="Proteomes" id="UP000054729">
    <property type="component" value="Unassembled WGS sequence"/>
</dbReference>
<accession>A0A0W1AP68</accession>
<name>A0A0W1AP68_9GAMM</name>
<feature type="transmembrane region" description="Helical" evidence="1">
    <location>
        <begin position="32"/>
        <end position="50"/>
    </location>
</feature>
<evidence type="ECO:0000313" key="3">
    <source>
        <dbReference type="Proteomes" id="UP000054729"/>
    </source>
</evidence>
<feature type="transmembrane region" description="Helical" evidence="1">
    <location>
        <begin position="160"/>
        <end position="183"/>
    </location>
</feature>
<gene>
    <name evidence="2" type="ORF">Lwal_0052</name>
</gene>
<dbReference type="RefSeq" id="WP_058478928.1">
    <property type="nucleotide sequence ID" value="NZ_CAAAIQ010000029.1"/>
</dbReference>
<feature type="transmembrane region" description="Helical" evidence="1">
    <location>
        <begin position="84"/>
        <end position="106"/>
    </location>
</feature>
<organism evidence="2 3">
    <name type="scientific">Legionella waltersii</name>
    <dbReference type="NCBI Taxonomy" id="66969"/>
    <lineage>
        <taxon>Bacteria</taxon>
        <taxon>Pseudomonadati</taxon>
        <taxon>Pseudomonadota</taxon>
        <taxon>Gammaproteobacteria</taxon>
        <taxon>Legionellales</taxon>
        <taxon>Legionellaceae</taxon>
        <taxon>Legionella</taxon>
    </lineage>
</organism>
<proteinExistence type="predicted"/>
<dbReference type="AlphaFoldDB" id="A0A0W1AP68"/>
<feature type="transmembrane region" description="Helical" evidence="1">
    <location>
        <begin position="118"/>
        <end position="140"/>
    </location>
</feature>
<protein>
    <submittedName>
        <fullName evidence="2">Uncharacterized protein</fullName>
    </submittedName>
</protein>
<keyword evidence="3" id="KW-1185">Reference proteome</keyword>
<evidence type="ECO:0000313" key="2">
    <source>
        <dbReference type="EMBL" id="KTD83064.1"/>
    </source>
</evidence>